<keyword evidence="2" id="KW-1185">Reference proteome</keyword>
<dbReference type="EMBL" id="CM011683">
    <property type="protein sequence ID" value="TMS13983.1"/>
    <property type="molecule type" value="Genomic_DNA"/>
</dbReference>
<comment type="caution">
    <text evidence="1">The sequence shown here is derived from an EMBL/GenBank/DDBJ whole genome shotgun (WGS) entry which is preliminary data.</text>
</comment>
<sequence>MDLSPSLQECQKKLDHKLGLDSYLLKPVQRLTKYQLLLKELLKHSKEERYRSELKEALDSMLKLLKSVNDSMHQIAITGYQGDLSQLGRVVLQGGFSVWISHKRAAVRMKELARFKPMQRHLFLYDHALLFCKRRDEDTYDRTPFYSFKTCLRMSSVGITENVKGDVKKFEICSSAISCSNRYRGEESIHTSPARSAPVVHSPRRTWPVSAHSVAICDGLEDWGATDLSNISDSDEDDQPTPLVAGRYRVMVESSMASTDDIIFNCGDVIQLLHEEMSGMW</sequence>
<accession>A0ACD3R3Q4</accession>
<protein>
    <submittedName>
        <fullName evidence="1">Uncharacterized protein</fullName>
    </submittedName>
</protein>
<evidence type="ECO:0000313" key="2">
    <source>
        <dbReference type="Proteomes" id="UP000793456"/>
    </source>
</evidence>
<proteinExistence type="predicted"/>
<organism evidence="1 2">
    <name type="scientific">Larimichthys crocea</name>
    <name type="common">Large yellow croaker</name>
    <name type="synonym">Pseudosciaena crocea</name>
    <dbReference type="NCBI Taxonomy" id="215358"/>
    <lineage>
        <taxon>Eukaryota</taxon>
        <taxon>Metazoa</taxon>
        <taxon>Chordata</taxon>
        <taxon>Craniata</taxon>
        <taxon>Vertebrata</taxon>
        <taxon>Euteleostomi</taxon>
        <taxon>Actinopterygii</taxon>
        <taxon>Neopterygii</taxon>
        <taxon>Teleostei</taxon>
        <taxon>Neoteleostei</taxon>
        <taxon>Acanthomorphata</taxon>
        <taxon>Eupercaria</taxon>
        <taxon>Sciaenidae</taxon>
        <taxon>Larimichthys</taxon>
    </lineage>
</organism>
<evidence type="ECO:0000313" key="1">
    <source>
        <dbReference type="EMBL" id="TMS13983.1"/>
    </source>
</evidence>
<name>A0ACD3R3Q4_LARCR</name>
<reference evidence="1" key="1">
    <citation type="submission" date="2018-11" db="EMBL/GenBank/DDBJ databases">
        <title>The sequence and de novo assembly of Larimichthys crocea genome using PacBio and Hi-C technologies.</title>
        <authorList>
            <person name="Xu P."/>
            <person name="Chen B."/>
            <person name="Zhou Z."/>
            <person name="Ke Q."/>
            <person name="Wu Y."/>
            <person name="Bai H."/>
            <person name="Pu F."/>
        </authorList>
    </citation>
    <scope>NUCLEOTIDE SEQUENCE</scope>
    <source>
        <tissue evidence="1">Muscle</tissue>
    </source>
</reference>
<dbReference type="Proteomes" id="UP000793456">
    <property type="component" value="Chromosome X"/>
</dbReference>
<gene>
    <name evidence="1" type="ORF">E3U43_022463</name>
</gene>